<accession>A0ABY6U2I5</accession>
<proteinExistence type="predicted"/>
<evidence type="ECO:0000313" key="3">
    <source>
        <dbReference type="EMBL" id="VUC25246.1"/>
    </source>
</evidence>
<feature type="transmembrane region" description="Helical" evidence="2">
    <location>
        <begin position="345"/>
        <end position="364"/>
    </location>
</feature>
<keyword evidence="4" id="KW-1185">Reference proteome</keyword>
<sequence length="400" mass="45077">MVSHMQVSDVAHPPWRNTTHNTMGQTKGDEDLYKLVSGFYGPGSIGCWYLLVISVLISWVFDPRCRFRVTKDLIAAVIYPTVAAGHLLIQIVNFPTSGVQYMIVNLLNLIWREYDGPVKLGEKSSRYLYPPDLASQERDEVYPLVASINSSLRVVDNFTYLALMVLICTWPKKNYAEAQLRHRLSLLLVVGGSLIWSWHAELVLLIKFYSSASYKRPHVFLLSFFKHLSVALWAFSWAVVLFLTTTGAKAAIKNILRIRRRHPAPLQDIHQHWAKWTKSMQEVRDGGNLPTILDVSKVLLRRALIFIAILAIVVTYLGIGVWYSIRFPTLLFFPPVSSSLMELDQAAALAGGLFNLGLTLHGIFSEGIYGRIWGAVIKYGGMLIRPVEPADPIVDVLDNL</sequence>
<evidence type="ECO:0000256" key="2">
    <source>
        <dbReference type="SAM" id="Phobius"/>
    </source>
</evidence>
<protein>
    <recommendedName>
        <fullName evidence="5">Wax synthase domain-containing protein</fullName>
    </recommendedName>
</protein>
<feature type="transmembrane region" description="Helical" evidence="2">
    <location>
        <begin position="39"/>
        <end position="61"/>
    </location>
</feature>
<reference evidence="3 4" key="1">
    <citation type="submission" date="2019-06" db="EMBL/GenBank/DDBJ databases">
        <authorList>
            <person name="Broberg M."/>
        </authorList>
    </citation>
    <scope>NUCLEOTIDE SEQUENCE [LARGE SCALE GENOMIC DNA]</scope>
</reference>
<evidence type="ECO:0000256" key="1">
    <source>
        <dbReference type="SAM" id="MobiDB-lite"/>
    </source>
</evidence>
<name>A0ABY6U2I5_BIOOC</name>
<feature type="transmembrane region" description="Helical" evidence="2">
    <location>
        <begin position="230"/>
        <end position="252"/>
    </location>
</feature>
<keyword evidence="2" id="KW-0472">Membrane</keyword>
<feature type="region of interest" description="Disordered" evidence="1">
    <location>
        <begin position="1"/>
        <end position="23"/>
    </location>
</feature>
<evidence type="ECO:0000313" key="4">
    <source>
        <dbReference type="Proteomes" id="UP000766486"/>
    </source>
</evidence>
<gene>
    <name evidence="3" type="ORF">CLO192961_LOCUS160756</name>
</gene>
<evidence type="ECO:0008006" key="5">
    <source>
        <dbReference type="Google" id="ProtNLM"/>
    </source>
</evidence>
<feature type="transmembrane region" description="Helical" evidence="2">
    <location>
        <begin position="154"/>
        <end position="172"/>
    </location>
</feature>
<dbReference type="Proteomes" id="UP000766486">
    <property type="component" value="Unassembled WGS sequence"/>
</dbReference>
<feature type="transmembrane region" description="Helical" evidence="2">
    <location>
        <begin position="73"/>
        <end position="92"/>
    </location>
</feature>
<feature type="transmembrane region" description="Helical" evidence="2">
    <location>
        <begin position="184"/>
        <end position="210"/>
    </location>
</feature>
<comment type="caution">
    <text evidence="3">The sequence shown here is derived from an EMBL/GenBank/DDBJ whole genome shotgun (WGS) entry which is preliminary data.</text>
</comment>
<dbReference type="EMBL" id="CABFNS010000732">
    <property type="protein sequence ID" value="VUC25246.1"/>
    <property type="molecule type" value="Genomic_DNA"/>
</dbReference>
<organism evidence="3 4">
    <name type="scientific">Bionectria ochroleuca</name>
    <name type="common">Gliocladium roseum</name>
    <dbReference type="NCBI Taxonomy" id="29856"/>
    <lineage>
        <taxon>Eukaryota</taxon>
        <taxon>Fungi</taxon>
        <taxon>Dikarya</taxon>
        <taxon>Ascomycota</taxon>
        <taxon>Pezizomycotina</taxon>
        <taxon>Sordariomycetes</taxon>
        <taxon>Hypocreomycetidae</taxon>
        <taxon>Hypocreales</taxon>
        <taxon>Bionectriaceae</taxon>
        <taxon>Clonostachys</taxon>
    </lineage>
</organism>
<keyword evidence="2" id="KW-0812">Transmembrane</keyword>
<feature type="transmembrane region" description="Helical" evidence="2">
    <location>
        <begin position="303"/>
        <end position="325"/>
    </location>
</feature>
<keyword evidence="2" id="KW-1133">Transmembrane helix</keyword>